<dbReference type="RefSeq" id="WP_073603818.1">
    <property type="nucleotide sequence ID" value="NZ_FQXZ01000021.1"/>
</dbReference>
<dbReference type="PROSITE" id="PS01269">
    <property type="entry name" value="UPF0025"/>
    <property type="match status" value="1"/>
</dbReference>
<comment type="similarity">
    <text evidence="1 4">Belongs to the metallophosphoesterase superfamily. YfcE family.</text>
</comment>
<dbReference type="InterPro" id="IPR041802">
    <property type="entry name" value="MPP_YfcE"/>
</dbReference>
<dbReference type="EC" id="3.1.4.-" evidence="4"/>
<evidence type="ECO:0000313" key="7">
    <source>
        <dbReference type="Proteomes" id="UP000184608"/>
    </source>
</evidence>
<dbReference type="InterPro" id="IPR000979">
    <property type="entry name" value="Phosphodiesterase_MJ0936/Vps29"/>
</dbReference>
<dbReference type="EMBL" id="FQXZ01000021">
    <property type="protein sequence ID" value="SHI17615.1"/>
    <property type="molecule type" value="Genomic_DNA"/>
</dbReference>
<evidence type="ECO:0000256" key="1">
    <source>
        <dbReference type="ARBA" id="ARBA00008950"/>
    </source>
</evidence>
<dbReference type="NCBIfam" id="TIGR00040">
    <property type="entry name" value="yfcE"/>
    <property type="match status" value="1"/>
</dbReference>
<sequence length="182" mass="20206">MKLMIASDIHGSLSAAERVIELYQSSGATGLILLGDLLNHGPRNPVPDSYLPVQVAKLLNPYAKEIIAVRGNCDSEVDQMLLDFPMMEDFSWVMLESGQRFFLTHGHLYNQDNLPPLAKNDVLIHGHTHVPVARSCSEYYWFNPGSVTFPRGDLPPSYGLFESGCLKVLSLLNGEEIEAICF</sequence>
<dbReference type="GO" id="GO:0046872">
    <property type="term" value="F:metal ion binding"/>
    <property type="evidence" value="ECO:0007669"/>
    <property type="project" value="UniProtKB-KW"/>
</dbReference>
<dbReference type="Proteomes" id="UP000184608">
    <property type="component" value="Unassembled WGS sequence"/>
</dbReference>
<dbReference type="STRING" id="1216006.VA7868_02137"/>
<comment type="cofactor">
    <cofactor evidence="4">
        <name>a divalent metal cation</name>
        <dbReference type="ChEBI" id="CHEBI:60240"/>
    </cofactor>
</comment>
<proteinExistence type="inferred from homology"/>
<organism evidence="6 7">
    <name type="scientific">Vibrio aerogenes CECT 7868</name>
    <dbReference type="NCBI Taxonomy" id="1216006"/>
    <lineage>
        <taxon>Bacteria</taxon>
        <taxon>Pseudomonadati</taxon>
        <taxon>Pseudomonadota</taxon>
        <taxon>Gammaproteobacteria</taxon>
        <taxon>Vibrionales</taxon>
        <taxon>Vibrionaceae</taxon>
        <taxon>Vibrio</taxon>
    </lineage>
</organism>
<evidence type="ECO:0000313" key="6">
    <source>
        <dbReference type="EMBL" id="SHI17615.1"/>
    </source>
</evidence>
<keyword evidence="3 6" id="KW-0378">Hydrolase</keyword>
<dbReference type="Pfam" id="PF12850">
    <property type="entry name" value="Metallophos_2"/>
    <property type="match status" value="1"/>
</dbReference>
<dbReference type="InterPro" id="IPR029052">
    <property type="entry name" value="Metallo-depent_PP-like"/>
</dbReference>
<keyword evidence="7" id="KW-1185">Reference proteome</keyword>
<name>A0A1M5Z033_9VIBR</name>
<accession>A0A1M5Z033</accession>
<dbReference type="Gene3D" id="3.60.21.10">
    <property type="match status" value="1"/>
</dbReference>
<dbReference type="NCBIfam" id="NF006988">
    <property type="entry name" value="PRK09453.1"/>
    <property type="match status" value="1"/>
</dbReference>
<protein>
    <recommendedName>
        <fullName evidence="4">Phosphoesterase</fullName>
        <ecNumber evidence="4">3.1.4.-</ecNumber>
    </recommendedName>
</protein>
<dbReference type="AlphaFoldDB" id="A0A1M5Z033"/>
<dbReference type="InterPro" id="IPR024654">
    <property type="entry name" value="Calcineurin-like_PHP_lpxH"/>
</dbReference>
<gene>
    <name evidence="6" type="primary">yfcE</name>
    <name evidence="6" type="ORF">VA7868_02137</name>
</gene>
<dbReference type="PANTHER" id="PTHR11124">
    <property type="entry name" value="VACUOLAR SORTING PROTEIN VPS29"/>
    <property type="match status" value="1"/>
</dbReference>
<dbReference type="CDD" id="cd00841">
    <property type="entry name" value="MPP_YfcE"/>
    <property type="match status" value="1"/>
</dbReference>
<evidence type="ECO:0000256" key="3">
    <source>
        <dbReference type="ARBA" id="ARBA00022801"/>
    </source>
</evidence>
<evidence type="ECO:0000256" key="4">
    <source>
        <dbReference type="RuleBase" id="RU362039"/>
    </source>
</evidence>
<dbReference type="GO" id="GO:0016787">
    <property type="term" value="F:hydrolase activity"/>
    <property type="evidence" value="ECO:0007669"/>
    <property type="project" value="UniProtKB-UniRule"/>
</dbReference>
<evidence type="ECO:0000259" key="5">
    <source>
        <dbReference type="Pfam" id="PF12850"/>
    </source>
</evidence>
<dbReference type="OrthoDB" id="9800565at2"/>
<dbReference type="SUPFAM" id="SSF56300">
    <property type="entry name" value="Metallo-dependent phosphatases"/>
    <property type="match status" value="1"/>
</dbReference>
<reference evidence="6 7" key="1">
    <citation type="submission" date="2016-11" db="EMBL/GenBank/DDBJ databases">
        <authorList>
            <person name="Jaros S."/>
            <person name="Januszkiewicz K."/>
            <person name="Wedrychowicz H."/>
        </authorList>
    </citation>
    <scope>NUCLEOTIDE SEQUENCE [LARGE SCALE GENOMIC DNA]</scope>
    <source>
        <strain evidence="6 7">CECT 7868</strain>
    </source>
</reference>
<keyword evidence="2 4" id="KW-0479">Metal-binding</keyword>
<feature type="domain" description="Calcineurin-like phosphoesterase" evidence="5">
    <location>
        <begin position="1"/>
        <end position="162"/>
    </location>
</feature>
<evidence type="ECO:0000256" key="2">
    <source>
        <dbReference type="ARBA" id="ARBA00022723"/>
    </source>
</evidence>
<dbReference type="InterPro" id="IPR020935">
    <property type="entry name" value="PdiEstase_YfcE_CS"/>
</dbReference>